<dbReference type="STRING" id="1346330.M472_01295"/>
<dbReference type="InterPro" id="IPR012373">
    <property type="entry name" value="Ferrdict_sens_TM"/>
</dbReference>
<name>U2HPJ7_9SPHI</name>
<protein>
    <recommendedName>
        <fullName evidence="6">FecR protein domain-containing protein</fullName>
    </recommendedName>
</protein>
<dbReference type="PIRSF" id="PIRSF018266">
    <property type="entry name" value="FecR"/>
    <property type="match status" value="1"/>
</dbReference>
<sequence length="382" mass="43322">MEEKEKISYLIKKIIDGQASDEDEKFVQNYFSQHAVSSEWDEDAMGQKQLVRQRLESNLRYRLNGLKRRKYIFNRLPSSVKYAAAILVIISVSWLLYEKSTRNVPIDIIANEVILPGSEKGTLTLSNGLCINLESLEVGESLEQGGISISRNEEGEISYFFSSVAEDGEQDHLIQNTFTTPMGGRLTVVLADGTKVWMNSASTLTFPNTFVASTREVAIKGEAYFEVAKNKNKPFIVHTGKTQIKVLGTSFNVNAYENENVTTLIEGSIELQSSIKKQTVLPGQRVAVNSVSDKMETSRADLEEIIAWKNNDFVFKNQDIKTIMKEISRWYDVEVEYRGNLDGRLFDVFVSRKKSLDQILTIIELTETVRFKIEGRRVIVTE</sequence>
<dbReference type="PANTHER" id="PTHR30273:SF2">
    <property type="entry name" value="PROTEIN FECR"/>
    <property type="match status" value="1"/>
</dbReference>
<keyword evidence="1" id="KW-1133">Transmembrane helix</keyword>
<feature type="domain" description="FecR protein" evidence="2">
    <location>
        <begin position="177"/>
        <end position="270"/>
    </location>
</feature>
<dbReference type="Pfam" id="PF16344">
    <property type="entry name" value="FecR_C"/>
    <property type="match status" value="1"/>
</dbReference>
<dbReference type="PANTHER" id="PTHR30273">
    <property type="entry name" value="PERIPLASMIC SIGNAL SENSOR AND SIGMA FACTOR ACTIVATOR FECR-RELATED"/>
    <property type="match status" value="1"/>
</dbReference>
<dbReference type="InterPro" id="IPR006860">
    <property type="entry name" value="FecR"/>
</dbReference>
<reference evidence="4 5" key="1">
    <citation type="journal article" date="2013" name="Genome Announc.">
        <title>The Draft Genome Sequence of Sphingomonas paucimobilis Strain HER1398 (Proteobacteria), Host to the Giant PAU Phage, Indicates That It Is a Member of the Genus Sphingobacterium (Bacteroidetes).</title>
        <authorList>
            <person name="White R.A.III."/>
            <person name="Suttle C.A."/>
        </authorList>
    </citation>
    <scope>NUCLEOTIDE SEQUENCE [LARGE SCALE GENOMIC DNA]</scope>
    <source>
        <strain evidence="4 5">HER1398</strain>
    </source>
</reference>
<dbReference type="eggNOG" id="COG3712">
    <property type="taxonomic scope" value="Bacteria"/>
</dbReference>
<feature type="domain" description="Protein FecR C-terminal" evidence="3">
    <location>
        <begin position="312"/>
        <end position="380"/>
    </location>
</feature>
<dbReference type="Gene3D" id="2.60.120.1440">
    <property type="match status" value="1"/>
</dbReference>
<dbReference type="Gene3D" id="3.55.50.30">
    <property type="match status" value="1"/>
</dbReference>
<organism evidence="4 5">
    <name type="scientific">Sphingobacterium paucimobilis HER1398</name>
    <dbReference type="NCBI Taxonomy" id="1346330"/>
    <lineage>
        <taxon>Bacteria</taxon>
        <taxon>Pseudomonadati</taxon>
        <taxon>Bacteroidota</taxon>
        <taxon>Sphingobacteriia</taxon>
        <taxon>Sphingobacteriales</taxon>
        <taxon>Sphingobacteriaceae</taxon>
        <taxon>Sphingobacterium</taxon>
    </lineage>
</organism>
<evidence type="ECO:0000259" key="3">
    <source>
        <dbReference type="Pfam" id="PF16344"/>
    </source>
</evidence>
<dbReference type="EMBL" id="ATDL01000022">
    <property type="protein sequence ID" value="ERJ57392.1"/>
    <property type="molecule type" value="Genomic_DNA"/>
</dbReference>
<feature type="transmembrane region" description="Helical" evidence="1">
    <location>
        <begin position="79"/>
        <end position="97"/>
    </location>
</feature>
<evidence type="ECO:0008006" key="6">
    <source>
        <dbReference type="Google" id="ProtNLM"/>
    </source>
</evidence>
<keyword evidence="1" id="KW-0812">Transmembrane</keyword>
<evidence type="ECO:0000259" key="2">
    <source>
        <dbReference type="Pfam" id="PF04773"/>
    </source>
</evidence>
<dbReference type="PATRIC" id="fig|1346330.5.peg.4124"/>
<gene>
    <name evidence="4" type="ORF">M472_01295</name>
</gene>
<proteinExistence type="predicted"/>
<dbReference type="Proteomes" id="UP000016584">
    <property type="component" value="Unassembled WGS sequence"/>
</dbReference>
<evidence type="ECO:0000313" key="4">
    <source>
        <dbReference type="EMBL" id="ERJ57392.1"/>
    </source>
</evidence>
<keyword evidence="5" id="KW-1185">Reference proteome</keyword>
<dbReference type="InterPro" id="IPR032508">
    <property type="entry name" value="FecR_C"/>
</dbReference>
<evidence type="ECO:0000256" key="1">
    <source>
        <dbReference type="SAM" id="Phobius"/>
    </source>
</evidence>
<comment type="caution">
    <text evidence="4">The sequence shown here is derived from an EMBL/GenBank/DDBJ whole genome shotgun (WGS) entry which is preliminary data.</text>
</comment>
<dbReference type="AlphaFoldDB" id="U2HPJ7"/>
<dbReference type="FunFam" id="2.60.120.1440:FF:000001">
    <property type="entry name" value="Putative anti-sigma factor"/>
    <property type="match status" value="1"/>
</dbReference>
<dbReference type="GO" id="GO:0016989">
    <property type="term" value="F:sigma factor antagonist activity"/>
    <property type="evidence" value="ECO:0007669"/>
    <property type="project" value="TreeGrafter"/>
</dbReference>
<dbReference type="Pfam" id="PF04773">
    <property type="entry name" value="FecR"/>
    <property type="match status" value="1"/>
</dbReference>
<accession>U2HPJ7</accession>
<keyword evidence="1" id="KW-0472">Membrane</keyword>
<evidence type="ECO:0000313" key="5">
    <source>
        <dbReference type="Proteomes" id="UP000016584"/>
    </source>
</evidence>